<evidence type="ECO:0000313" key="3">
    <source>
        <dbReference type="Proteomes" id="UP000193467"/>
    </source>
</evidence>
<feature type="compositionally biased region" description="Low complexity" evidence="1">
    <location>
        <begin position="1"/>
        <end position="20"/>
    </location>
</feature>
<evidence type="ECO:0000256" key="1">
    <source>
        <dbReference type="SAM" id="MobiDB-lite"/>
    </source>
</evidence>
<proteinExistence type="predicted"/>
<feature type="compositionally biased region" description="Acidic residues" evidence="1">
    <location>
        <begin position="255"/>
        <end position="275"/>
    </location>
</feature>
<protein>
    <submittedName>
        <fullName evidence="2">Uncharacterized protein</fullName>
    </submittedName>
</protein>
<feature type="region of interest" description="Disordered" evidence="1">
    <location>
        <begin position="1"/>
        <end position="34"/>
    </location>
</feature>
<organism evidence="2 3">
    <name type="scientific">Leucosporidium creatinivorum</name>
    <dbReference type="NCBI Taxonomy" id="106004"/>
    <lineage>
        <taxon>Eukaryota</taxon>
        <taxon>Fungi</taxon>
        <taxon>Dikarya</taxon>
        <taxon>Basidiomycota</taxon>
        <taxon>Pucciniomycotina</taxon>
        <taxon>Microbotryomycetes</taxon>
        <taxon>Leucosporidiales</taxon>
        <taxon>Leucosporidium</taxon>
    </lineage>
</organism>
<dbReference type="AlphaFoldDB" id="A0A1Y2F5Z2"/>
<name>A0A1Y2F5Z2_9BASI</name>
<sequence>MSEHSSSSSNAAGSTATPPSDISPAPTAPTPLVVPPHRDVYIAEDGVRCIGKPIKKQRAPAPLVLYLEKVDLGGGKTLEGSKDEGKRVLRFEVMVESRSLKVGYVEVACKGEVKRSKEMEVALKLACHDLRSAKVHIQRLNERGGSSVEITLEAVEKGADTPTLIFTVDTRESSSFDSYALERVKSTFKEWARRERFPTTIDLTRALPVPAADSALVHLPPPASFDPNEPTTWFPPFVPRKEKEKKKKRERQLESEPEPEPEFEQEEDDDDSDWVEDSKAGASKKKAPAVLNSPSDLEDGGPTSSRRTKRKSIPSRSLRELSIEEQEEEEVARLLGPAGGAIIAKGDADDVHEPSPKKPKKQASATANGKEKEGAPAPRKGYKADLMNQTAALSKRLHESEQKVAQLEETAARVPALEEAVAMLPALVARLGQVEAELARLRPERGESVAMEDA</sequence>
<gene>
    <name evidence="2" type="ORF">BCR35DRAFT_304659</name>
</gene>
<comment type="caution">
    <text evidence="2">The sequence shown here is derived from an EMBL/GenBank/DDBJ whole genome shotgun (WGS) entry which is preliminary data.</text>
</comment>
<feature type="region of interest" description="Disordered" evidence="1">
    <location>
        <begin position="220"/>
        <end position="384"/>
    </location>
</feature>
<dbReference type="InParanoid" id="A0A1Y2F5Z2"/>
<evidence type="ECO:0000313" key="2">
    <source>
        <dbReference type="EMBL" id="ORY79269.1"/>
    </source>
</evidence>
<feature type="compositionally biased region" description="Low complexity" evidence="1">
    <location>
        <begin position="333"/>
        <end position="345"/>
    </location>
</feature>
<feature type="compositionally biased region" description="Basic and acidic residues" evidence="1">
    <location>
        <begin position="346"/>
        <end position="356"/>
    </location>
</feature>
<accession>A0A1Y2F5Z2</accession>
<dbReference type="Proteomes" id="UP000193467">
    <property type="component" value="Unassembled WGS sequence"/>
</dbReference>
<keyword evidence="3" id="KW-1185">Reference proteome</keyword>
<reference evidence="2 3" key="1">
    <citation type="submission" date="2016-07" db="EMBL/GenBank/DDBJ databases">
        <title>Pervasive Adenine N6-methylation of Active Genes in Fungi.</title>
        <authorList>
            <consortium name="DOE Joint Genome Institute"/>
            <person name="Mondo S.J."/>
            <person name="Dannebaum R.O."/>
            <person name="Kuo R.C."/>
            <person name="Labutti K."/>
            <person name="Haridas S."/>
            <person name="Kuo A."/>
            <person name="Salamov A."/>
            <person name="Ahrendt S.R."/>
            <person name="Lipzen A."/>
            <person name="Sullivan W."/>
            <person name="Andreopoulos W.B."/>
            <person name="Clum A."/>
            <person name="Lindquist E."/>
            <person name="Daum C."/>
            <person name="Ramamoorthy G.K."/>
            <person name="Gryganskyi A."/>
            <person name="Culley D."/>
            <person name="Magnuson J.K."/>
            <person name="James T.Y."/>
            <person name="O'Malley M.A."/>
            <person name="Stajich J.E."/>
            <person name="Spatafora J.W."/>
            <person name="Visel A."/>
            <person name="Grigoriev I.V."/>
        </authorList>
    </citation>
    <scope>NUCLEOTIDE SEQUENCE [LARGE SCALE GENOMIC DNA]</scope>
    <source>
        <strain evidence="2 3">62-1032</strain>
    </source>
</reference>
<dbReference type="EMBL" id="MCGR01000027">
    <property type="protein sequence ID" value="ORY79269.1"/>
    <property type="molecule type" value="Genomic_DNA"/>
</dbReference>